<evidence type="ECO:0000313" key="4">
    <source>
        <dbReference type="Proteomes" id="UP000319771"/>
    </source>
</evidence>
<reference evidence="3 4" key="1">
    <citation type="journal article" date="2019" name="Nat. Microbiol.">
        <title>Mediterranean grassland soil C-N compound turnover is dependent on rainfall and depth, and is mediated by genomically divergent microorganisms.</title>
        <authorList>
            <person name="Diamond S."/>
            <person name="Andeer P.F."/>
            <person name="Li Z."/>
            <person name="Crits-Christoph A."/>
            <person name="Burstein D."/>
            <person name="Anantharaman K."/>
            <person name="Lane K.R."/>
            <person name="Thomas B.C."/>
            <person name="Pan C."/>
            <person name="Northen T.R."/>
            <person name="Banfield J.F."/>
        </authorList>
    </citation>
    <scope>NUCLEOTIDE SEQUENCE [LARGE SCALE GENOMIC DNA]</scope>
    <source>
        <strain evidence="3">WS_11</strain>
    </source>
</reference>
<name>A0A538U9Q5_UNCEI</name>
<dbReference type="Pfam" id="PF00534">
    <property type="entry name" value="Glycos_transf_1"/>
    <property type="match status" value="1"/>
</dbReference>
<dbReference type="CDD" id="cd03801">
    <property type="entry name" value="GT4_PimA-like"/>
    <property type="match status" value="1"/>
</dbReference>
<dbReference type="AlphaFoldDB" id="A0A538U9Q5"/>
<accession>A0A538U9Q5</accession>
<sequence length="414" mass="44596">MPMRLVLVSQEYPPETARGGIGTQTYAKAHGLARLGHQVVVISHAPDEQRREYDDGPVKVIRVSGYDRRVPAHTLEAWWLRHSLGVAEALAALQNRAPIDLVDFPEYGAEGFMWLLNRGEDHRIPAVIQLHGPLAMLADTVGWPEPGSELYRVGTFMEGTCLRLADGIFSSSPCSADWCARAYGIPREAIAVMHTGIDVERFSPRPVAKAPRPTIVFVGRLAQSKGVLALVEATSRLAPRFPGLQLRLIGRGDAQVLAEIRARAAAAGSPDPIDLVGFVDHADLPEHLSRAHVFAAPSLYEGGPGFVYLEAMACGLPVIACSGSGAAEAVTHEQTGLLVPPGDREALVAALDRLLRDDAAREAMGARARRFAVETADSRQCLRRIEAFYLATLGARDAASKAKAPPVRPIAEVT</sequence>
<evidence type="ECO:0000259" key="1">
    <source>
        <dbReference type="Pfam" id="PF00534"/>
    </source>
</evidence>
<gene>
    <name evidence="3" type="ORF">E6K81_06820</name>
</gene>
<dbReference type="SUPFAM" id="SSF53756">
    <property type="entry name" value="UDP-Glycosyltransferase/glycogen phosphorylase"/>
    <property type="match status" value="1"/>
</dbReference>
<dbReference type="GO" id="GO:0016758">
    <property type="term" value="F:hexosyltransferase activity"/>
    <property type="evidence" value="ECO:0007669"/>
    <property type="project" value="TreeGrafter"/>
</dbReference>
<dbReference type="InterPro" id="IPR050194">
    <property type="entry name" value="Glycosyltransferase_grp1"/>
</dbReference>
<keyword evidence="3" id="KW-0808">Transferase</keyword>
<feature type="domain" description="Glycosyltransferase subfamily 4-like N-terminal" evidence="2">
    <location>
        <begin position="19"/>
        <end position="201"/>
    </location>
</feature>
<dbReference type="EMBL" id="VBPB01000099">
    <property type="protein sequence ID" value="TMQ72635.1"/>
    <property type="molecule type" value="Genomic_DNA"/>
</dbReference>
<evidence type="ECO:0000313" key="3">
    <source>
        <dbReference type="EMBL" id="TMQ72635.1"/>
    </source>
</evidence>
<dbReference type="InterPro" id="IPR001296">
    <property type="entry name" value="Glyco_trans_1"/>
</dbReference>
<feature type="domain" description="Glycosyl transferase family 1" evidence="1">
    <location>
        <begin position="205"/>
        <end position="370"/>
    </location>
</feature>
<dbReference type="Pfam" id="PF13439">
    <property type="entry name" value="Glyco_transf_4"/>
    <property type="match status" value="1"/>
</dbReference>
<dbReference type="Proteomes" id="UP000319771">
    <property type="component" value="Unassembled WGS sequence"/>
</dbReference>
<comment type="caution">
    <text evidence="3">The sequence shown here is derived from an EMBL/GenBank/DDBJ whole genome shotgun (WGS) entry which is preliminary data.</text>
</comment>
<organism evidence="3 4">
    <name type="scientific">Eiseniibacteriota bacterium</name>
    <dbReference type="NCBI Taxonomy" id="2212470"/>
    <lineage>
        <taxon>Bacteria</taxon>
        <taxon>Candidatus Eiseniibacteriota</taxon>
    </lineage>
</organism>
<dbReference type="PANTHER" id="PTHR45947">
    <property type="entry name" value="SULFOQUINOVOSYL TRANSFERASE SQD2"/>
    <property type="match status" value="1"/>
</dbReference>
<protein>
    <submittedName>
        <fullName evidence="3">Glycosyltransferase family 4 protein</fullName>
    </submittedName>
</protein>
<dbReference type="InterPro" id="IPR028098">
    <property type="entry name" value="Glyco_trans_4-like_N"/>
</dbReference>
<dbReference type="Gene3D" id="3.40.50.2000">
    <property type="entry name" value="Glycogen Phosphorylase B"/>
    <property type="match status" value="2"/>
</dbReference>
<proteinExistence type="predicted"/>
<evidence type="ECO:0000259" key="2">
    <source>
        <dbReference type="Pfam" id="PF13439"/>
    </source>
</evidence>
<dbReference type="PANTHER" id="PTHR45947:SF3">
    <property type="entry name" value="SULFOQUINOVOSYL TRANSFERASE SQD2"/>
    <property type="match status" value="1"/>
</dbReference>